<keyword evidence="6" id="KW-0560">Oxidoreductase</keyword>
<keyword evidence="5" id="KW-0812">Transmembrane</keyword>
<gene>
    <name evidence="9" type="ORF">FPE_LOCUS19116</name>
</gene>
<keyword evidence="10" id="KW-1185">Reference proteome</keyword>
<dbReference type="PANTHER" id="PTHR47953:SF16">
    <property type="entry name" value="CYTOCHROME P450 71D8"/>
    <property type="match status" value="1"/>
</dbReference>
<evidence type="ECO:0000313" key="10">
    <source>
        <dbReference type="Proteomes" id="UP000834106"/>
    </source>
</evidence>
<accession>A0AAD2E1W0</accession>
<dbReference type="Gene3D" id="1.10.630.10">
    <property type="entry name" value="Cytochrome P450"/>
    <property type="match status" value="1"/>
</dbReference>
<keyword evidence="4" id="KW-0479">Metal-binding</keyword>
<dbReference type="GO" id="GO:0004497">
    <property type="term" value="F:monooxygenase activity"/>
    <property type="evidence" value="ECO:0007669"/>
    <property type="project" value="UniProtKB-KW"/>
</dbReference>
<evidence type="ECO:0000256" key="8">
    <source>
        <dbReference type="ARBA" id="ARBA00023033"/>
    </source>
</evidence>
<dbReference type="GO" id="GO:0016020">
    <property type="term" value="C:membrane"/>
    <property type="evidence" value="ECO:0007669"/>
    <property type="project" value="UniProtKB-SubCell"/>
</dbReference>
<dbReference type="InterPro" id="IPR036396">
    <property type="entry name" value="Cyt_P450_sf"/>
</dbReference>
<protein>
    <recommendedName>
        <fullName evidence="11">Cytochrome P450</fullName>
    </recommendedName>
</protein>
<evidence type="ECO:0000256" key="2">
    <source>
        <dbReference type="ARBA" id="ARBA00010617"/>
    </source>
</evidence>
<evidence type="ECO:0000313" key="9">
    <source>
        <dbReference type="EMBL" id="CAI9771686.1"/>
    </source>
</evidence>
<dbReference type="SUPFAM" id="SSF48264">
    <property type="entry name" value="Cytochrome P450"/>
    <property type="match status" value="1"/>
</dbReference>
<evidence type="ECO:0008006" key="11">
    <source>
        <dbReference type="Google" id="ProtNLM"/>
    </source>
</evidence>
<reference evidence="9" key="1">
    <citation type="submission" date="2023-05" db="EMBL/GenBank/DDBJ databases">
        <authorList>
            <person name="Huff M."/>
        </authorList>
    </citation>
    <scope>NUCLEOTIDE SEQUENCE</scope>
</reference>
<name>A0AAD2E1W0_9LAMI</name>
<evidence type="ECO:0000256" key="1">
    <source>
        <dbReference type="ARBA" id="ARBA00004606"/>
    </source>
</evidence>
<evidence type="ECO:0000256" key="7">
    <source>
        <dbReference type="ARBA" id="ARBA00023004"/>
    </source>
</evidence>
<evidence type="ECO:0000256" key="6">
    <source>
        <dbReference type="ARBA" id="ARBA00023002"/>
    </source>
</evidence>
<dbReference type="AlphaFoldDB" id="A0AAD2E1W0"/>
<keyword evidence="5" id="KW-0735">Signal-anchor</keyword>
<dbReference type="Pfam" id="PF00067">
    <property type="entry name" value="p450"/>
    <property type="match status" value="1"/>
</dbReference>
<keyword evidence="8" id="KW-0503">Monooxygenase</keyword>
<evidence type="ECO:0000256" key="4">
    <source>
        <dbReference type="ARBA" id="ARBA00022723"/>
    </source>
</evidence>
<dbReference type="EMBL" id="OU503046">
    <property type="protein sequence ID" value="CAI9771686.1"/>
    <property type="molecule type" value="Genomic_DNA"/>
</dbReference>
<keyword evidence="7" id="KW-0408">Iron</keyword>
<dbReference type="GO" id="GO:0016705">
    <property type="term" value="F:oxidoreductase activity, acting on paired donors, with incorporation or reduction of molecular oxygen"/>
    <property type="evidence" value="ECO:0007669"/>
    <property type="project" value="InterPro"/>
</dbReference>
<dbReference type="InterPro" id="IPR052306">
    <property type="entry name" value="CYP450_71D"/>
</dbReference>
<dbReference type="PRINTS" id="PR00463">
    <property type="entry name" value="EP450I"/>
</dbReference>
<dbReference type="GO" id="GO:0005506">
    <property type="term" value="F:iron ion binding"/>
    <property type="evidence" value="ECO:0007669"/>
    <property type="project" value="InterPro"/>
</dbReference>
<evidence type="ECO:0000256" key="5">
    <source>
        <dbReference type="ARBA" id="ARBA00022968"/>
    </source>
</evidence>
<comment type="subcellular location">
    <subcellularLocation>
        <location evidence="1">Membrane</location>
        <topology evidence="1">Single-pass type II membrane protein</topology>
    </subcellularLocation>
</comment>
<comment type="similarity">
    <text evidence="2">Belongs to the cytochrome P450 family.</text>
</comment>
<dbReference type="InterPro" id="IPR001128">
    <property type="entry name" value="Cyt_P450"/>
</dbReference>
<dbReference type="Proteomes" id="UP000834106">
    <property type="component" value="Chromosome 11"/>
</dbReference>
<sequence>MEEEVSNLVNNVRSLEGFPINLTEKVSSVTSTVTCRAAVGRRCKNQEIISSLAKQAIIFAGVFNAGDVFPSLQLLDSLFGTKRQLTKLHKKIDNILEDIIHEHEKDRLNLRGNEPFEEDLLDVFLRLKEDNEFQIVVTREVIKANIFELFTAGTDTSSTVVEWTMAELMKNPRVMRKAQAEMNKCMKCMFINKRAYIRSTEQSSHVVNLQ</sequence>
<evidence type="ECO:0000256" key="3">
    <source>
        <dbReference type="ARBA" id="ARBA00022617"/>
    </source>
</evidence>
<dbReference type="InterPro" id="IPR002401">
    <property type="entry name" value="Cyt_P450_E_grp-I"/>
</dbReference>
<proteinExistence type="inferred from homology"/>
<dbReference type="GO" id="GO:0020037">
    <property type="term" value="F:heme binding"/>
    <property type="evidence" value="ECO:0007669"/>
    <property type="project" value="InterPro"/>
</dbReference>
<dbReference type="PANTHER" id="PTHR47953">
    <property type="entry name" value="OS08G0105600 PROTEIN"/>
    <property type="match status" value="1"/>
</dbReference>
<organism evidence="9 10">
    <name type="scientific">Fraxinus pennsylvanica</name>
    <dbReference type="NCBI Taxonomy" id="56036"/>
    <lineage>
        <taxon>Eukaryota</taxon>
        <taxon>Viridiplantae</taxon>
        <taxon>Streptophyta</taxon>
        <taxon>Embryophyta</taxon>
        <taxon>Tracheophyta</taxon>
        <taxon>Spermatophyta</taxon>
        <taxon>Magnoliopsida</taxon>
        <taxon>eudicotyledons</taxon>
        <taxon>Gunneridae</taxon>
        <taxon>Pentapetalae</taxon>
        <taxon>asterids</taxon>
        <taxon>lamiids</taxon>
        <taxon>Lamiales</taxon>
        <taxon>Oleaceae</taxon>
        <taxon>Oleeae</taxon>
        <taxon>Fraxinus</taxon>
    </lineage>
</organism>
<keyword evidence="3" id="KW-0349">Heme</keyword>